<organism evidence="1 2">
    <name type="scientific">Weissella jogaejeotgali</name>
    <dbReference type="NCBI Taxonomy" id="1631871"/>
    <lineage>
        <taxon>Bacteria</taxon>
        <taxon>Bacillati</taxon>
        <taxon>Bacillota</taxon>
        <taxon>Bacilli</taxon>
        <taxon>Lactobacillales</taxon>
        <taxon>Lactobacillaceae</taxon>
        <taxon>Weissella</taxon>
    </lineage>
</organism>
<dbReference type="Proteomes" id="UP000185473">
    <property type="component" value="Chromosome"/>
</dbReference>
<evidence type="ECO:0000313" key="1">
    <source>
        <dbReference type="EMBL" id="APS42819.1"/>
    </source>
</evidence>
<protein>
    <submittedName>
        <fullName evidence="1">Uncharacterized protein</fullName>
    </submittedName>
</protein>
<name>A0A1L6RE23_9LACO</name>
<keyword evidence="2" id="KW-1185">Reference proteome</keyword>
<dbReference type="AlphaFoldDB" id="A0A1L6RE23"/>
<accession>A0A1L6RE23</accession>
<dbReference type="EMBL" id="CP014332">
    <property type="protein sequence ID" value="APS42819.1"/>
    <property type="molecule type" value="Genomic_DNA"/>
</dbReference>
<sequence>MITMNTDYTDAMLTVPLGDGQVVLTNKVTDPSDNTVTLYFKNDQLISIDQAHHKATATRTIIITPPRNLESKKIALYVNELATAAKIKLESSMTARLTDDQRKPIKEYWAEVEPLLLLLGIKVTGNKKKSFKAQHRFKATIAKVPFYTDFSRAKATIYWQKRNEMRIESGAKMLAEAPLNSDGTLGFDARFAKQIREEHADAFDPKTFITTKDIVLKSVNEVGLFLYFGGTNSWLAFKGPDGRTIHDWTVLKS</sequence>
<dbReference type="RefSeq" id="WP_075270538.1">
    <property type="nucleotide sequence ID" value="NZ_CP014332.1"/>
</dbReference>
<dbReference type="STRING" id="1631871.FOL01_1960"/>
<dbReference type="KEGG" id="wjo:FOL01_1960"/>
<evidence type="ECO:0000313" key="2">
    <source>
        <dbReference type="Proteomes" id="UP000185473"/>
    </source>
</evidence>
<gene>
    <name evidence="1" type="ORF">FOL01_1960</name>
</gene>
<reference evidence="1 2" key="1">
    <citation type="submission" date="2016-02" db="EMBL/GenBank/DDBJ databases">
        <title>Complete Genome Sequence of Weissella jogaejeotgali FOL01.</title>
        <authorList>
            <person name="Lee J.-H."/>
            <person name="Ku H.-J."/>
        </authorList>
    </citation>
    <scope>NUCLEOTIDE SEQUENCE [LARGE SCALE GENOMIC DNA]</scope>
    <source>
        <strain evidence="1 2">FOL01</strain>
    </source>
</reference>
<proteinExistence type="predicted"/>